<dbReference type="AlphaFoldDB" id="X1AML0"/>
<evidence type="ECO:0000256" key="1">
    <source>
        <dbReference type="SAM" id="Phobius"/>
    </source>
</evidence>
<dbReference type="EMBL" id="BART01019261">
    <property type="protein sequence ID" value="GAG83925.1"/>
    <property type="molecule type" value="Genomic_DNA"/>
</dbReference>
<keyword evidence="1" id="KW-1133">Transmembrane helix</keyword>
<reference evidence="2" key="1">
    <citation type="journal article" date="2014" name="Front. Microbiol.">
        <title>High frequency of phylogenetically diverse reductive dehalogenase-homologous genes in deep subseafloor sedimentary metagenomes.</title>
        <authorList>
            <person name="Kawai M."/>
            <person name="Futagami T."/>
            <person name="Toyoda A."/>
            <person name="Takaki Y."/>
            <person name="Nishi S."/>
            <person name="Hori S."/>
            <person name="Arai W."/>
            <person name="Tsubouchi T."/>
            <person name="Morono Y."/>
            <person name="Uchiyama I."/>
            <person name="Ito T."/>
            <person name="Fujiyama A."/>
            <person name="Inagaki F."/>
            <person name="Takami H."/>
        </authorList>
    </citation>
    <scope>NUCLEOTIDE SEQUENCE</scope>
    <source>
        <strain evidence="2">Expedition CK06-06</strain>
    </source>
</reference>
<comment type="caution">
    <text evidence="2">The sequence shown here is derived from an EMBL/GenBank/DDBJ whole genome shotgun (WGS) entry which is preliminary data.</text>
</comment>
<feature type="transmembrane region" description="Helical" evidence="1">
    <location>
        <begin position="77"/>
        <end position="100"/>
    </location>
</feature>
<evidence type="ECO:0000313" key="2">
    <source>
        <dbReference type="EMBL" id="GAG83925.1"/>
    </source>
</evidence>
<organism evidence="2">
    <name type="scientific">marine sediment metagenome</name>
    <dbReference type="NCBI Taxonomy" id="412755"/>
    <lineage>
        <taxon>unclassified sequences</taxon>
        <taxon>metagenomes</taxon>
        <taxon>ecological metagenomes</taxon>
    </lineage>
</organism>
<accession>X1AML0</accession>
<name>X1AML0_9ZZZZ</name>
<keyword evidence="1" id="KW-0472">Membrane</keyword>
<protein>
    <submittedName>
        <fullName evidence="2">Uncharacterized protein</fullName>
    </submittedName>
</protein>
<dbReference type="Pfam" id="PF18895">
    <property type="entry name" value="T4SS_pilin"/>
    <property type="match status" value="1"/>
</dbReference>
<gene>
    <name evidence="2" type="ORF">S01H4_36098</name>
</gene>
<feature type="transmembrane region" description="Helical" evidence="1">
    <location>
        <begin position="36"/>
        <end position="57"/>
    </location>
</feature>
<dbReference type="InterPro" id="IPR043993">
    <property type="entry name" value="T4SS_pilin"/>
</dbReference>
<keyword evidence="1" id="KW-0812">Transmembrane</keyword>
<sequence length="112" mass="12480">MIKKVLADYIENPVLKDEGTYKGVSENPLAPFIVRLWRTIVVIGGLALLLFLIWGAIDWLMSEGDTEKLKNAKNKIIHAMAGMGILAASYAIIQLAKYVFGFDILKFAWPTP</sequence>
<proteinExistence type="predicted"/>